<dbReference type="Pfam" id="PF05103">
    <property type="entry name" value="DivIVA"/>
    <property type="match status" value="1"/>
</dbReference>
<evidence type="ECO:0000313" key="10">
    <source>
        <dbReference type="EMBL" id="QGG96596.1"/>
    </source>
</evidence>
<feature type="region of interest" description="Disordered" evidence="9">
    <location>
        <begin position="169"/>
        <end position="217"/>
    </location>
</feature>
<keyword evidence="5 8" id="KW-0175">Coiled coil</keyword>
<evidence type="ECO:0000256" key="5">
    <source>
        <dbReference type="ARBA" id="ARBA00023054"/>
    </source>
</evidence>
<feature type="coiled-coil region" evidence="8">
    <location>
        <begin position="69"/>
        <end position="96"/>
    </location>
</feature>
<accession>A0A5Q2RQ79</accession>
<comment type="subcellular location">
    <subcellularLocation>
        <location evidence="1">Cytoplasm</location>
    </subcellularLocation>
</comment>
<dbReference type="InterPro" id="IPR007793">
    <property type="entry name" value="DivIVA_fam"/>
</dbReference>
<organism evidence="10 11">
    <name type="scientific">Actinomarinicola tropica</name>
    <dbReference type="NCBI Taxonomy" id="2789776"/>
    <lineage>
        <taxon>Bacteria</taxon>
        <taxon>Bacillati</taxon>
        <taxon>Actinomycetota</taxon>
        <taxon>Acidimicrobiia</taxon>
        <taxon>Acidimicrobiales</taxon>
        <taxon>Iamiaceae</taxon>
        <taxon>Actinomarinicola</taxon>
    </lineage>
</organism>
<reference evidence="10 11" key="1">
    <citation type="submission" date="2019-11" db="EMBL/GenBank/DDBJ databases">
        <authorList>
            <person name="He Y."/>
        </authorList>
    </citation>
    <scope>NUCLEOTIDE SEQUENCE [LARGE SCALE GENOMIC DNA]</scope>
    <source>
        <strain evidence="10 11">SCSIO 58843</strain>
    </source>
</reference>
<evidence type="ECO:0000256" key="9">
    <source>
        <dbReference type="SAM" id="MobiDB-lite"/>
    </source>
</evidence>
<dbReference type="NCBIfam" id="TIGR03544">
    <property type="entry name" value="DivI1A_domain"/>
    <property type="match status" value="1"/>
</dbReference>
<evidence type="ECO:0000256" key="2">
    <source>
        <dbReference type="ARBA" id="ARBA00018787"/>
    </source>
</evidence>
<evidence type="ECO:0000256" key="6">
    <source>
        <dbReference type="ARBA" id="ARBA00023306"/>
    </source>
</evidence>
<dbReference type="GO" id="GO:0005737">
    <property type="term" value="C:cytoplasm"/>
    <property type="evidence" value="ECO:0007669"/>
    <property type="project" value="UniProtKB-SubCell"/>
</dbReference>
<keyword evidence="11" id="KW-1185">Reference proteome</keyword>
<dbReference type="KEGG" id="atq:GH723_16630"/>
<evidence type="ECO:0000256" key="4">
    <source>
        <dbReference type="ARBA" id="ARBA00022618"/>
    </source>
</evidence>
<dbReference type="EMBL" id="CP045851">
    <property type="protein sequence ID" value="QGG96596.1"/>
    <property type="molecule type" value="Genomic_DNA"/>
</dbReference>
<protein>
    <recommendedName>
        <fullName evidence="2">Cell wall synthesis protein Wag31</fullName>
    </recommendedName>
    <alternativeName>
        <fullName evidence="7">Antigen 84</fullName>
    </alternativeName>
</protein>
<dbReference type="GO" id="GO:0051301">
    <property type="term" value="P:cell division"/>
    <property type="evidence" value="ECO:0007669"/>
    <property type="project" value="UniProtKB-KW"/>
</dbReference>
<name>A0A5Q2RQ79_9ACTN</name>
<dbReference type="Gene3D" id="6.10.250.660">
    <property type="match status" value="1"/>
</dbReference>
<dbReference type="AlphaFoldDB" id="A0A5Q2RQ79"/>
<dbReference type="InterPro" id="IPR019933">
    <property type="entry name" value="DivIVA_domain"/>
</dbReference>
<keyword evidence="6" id="KW-0131">Cell cycle</keyword>
<evidence type="ECO:0000256" key="1">
    <source>
        <dbReference type="ARBA" id="ARBA00004496"/>
    </source>
</evidence>
<evidence type="ECO:0000313" key="11">
    <source>
        <dbReference type="Proteomes" id="UP000334019"/>
    </source>
</evidence>
<proteinExistence type="predicted"/>
<keyword evidence="3" id="KW-0963">Cytoplasm</keyword>
<evidence type="ECO:0000256" key="8">
    <source>
        <dbReference type="SAM" id="Coils"/>
    </source>
</evidence>
<feature type="region of interest" description="Disordered" evidence="9">
    <location>
        <begin position="10"/>
        <end position="39"/>
    </location>
</feature>
<evidence type="ECO:0000256" key="3">
    <source>
        <dbReference type="ARBA" id="ARBA00022490"/>
    </source>
</evidence>
<dbReference type="Proteomes" id="UP000334019">
    <property type="component" value="Chromosome"/>
</dbReference>
<evidence type="ECO:0000256" key="7">
    <source>
        <dbReference type="ARBA" id="ARBA00031737"/>
    </source>
</evidence>
<keyword evidence="4" id="KW-0132">Cell division</keyword>
<gene>
    <name evidence="10" type="ORF">GH723_16630</name>
</gene>
<sequence>MASRIWSMAAQTRASARGSAHRAVPGVQSGRPPRRATEEHVEIHPDEVAARRFSVALRGYDRDEVARYLQDVAGAMRSLRARLDDAEARAARHRAGEDIANERLAALERETARHAAHEAELSAELAAERRRELSIDLTDAGDLRRELHDARQEVDELRTRLAALDPRGVVATPLGPPPEIAAVLGGEHASGNGADRRPADPPPFSFESARTLEHGDG</sequence>